<reference evidence="2 3" key="3">
    <citation type="journal article" date="2010" name="BMC Genomics">
        <title>Transcriptome sequencing and comparative analysis of cucumber flowers with different sex types.</title>
        <authorList>
            <person name="Guo S."/>
            <person name="Zheng Y."/>
            <person name="Joung J.G."/>
            <person name="Liu S."/>
            <person name="Zhang Z."/>
            <person name="Crasta O.R."/>
            <person name="Sobral B.W."/>
            <person name="Xu Y."/>
            <person name="Huang S."/>
            <person name="Fei Z."/>
        </authorList>
    </citation>
    <scope>NUCLEOTIDE SEQUENCE [LARGE SCALE GENOMIC DNA]</scope>
    <source>
        <strain evidence="3">cv. 9930</strain>
    </source>
</reference>
<reference evidence="2 3" key="2">
    <citation type="journal article" date="2009" name="PLoS ONE">
        <title>An integrated genetic and cytogenetic map of the cucumber genome.</title>
        <authorList>
            <person name="Ren Y."/>
            <person name="Zhang Z."/>
            <person name="Liu J."/>
            <person name="Staub J.E."/>
            <person name="Han Y."/>
            <person name="Cheng Z."/>
            <person name="Li X."/>
            <person name="Lu J."/>
            <person name="Miao H."/>
            <person name="Kang H."/>
            <person name="Xie B."/>
            <person name="Gu X."/>
            <person name="Wang X."/>
            <person name="Du Y."/>
            <person name="Jin W."/>
            <person name="Huang S."/>
        </authorList>
    </citation>
    <scope>NUCLEOTIDE SEQUENCE [LARGE SCALE GENOMIC DNA]</scope>
    <source>
        <strain evidence="3">cv. 9930</strain>
    </source>
</reference>
<name>A0A0A0KER7_CUCSA</name>
<dbReference type="EMBL" id="CM002927">
    <property type="protein sequence ID" value="KGN47329.1"/>
    <property type="molecule type" value="Genomic_DNA"/>
</dbReference>
<organism evidence="2 3">
    <name type="scientific">Cucumis sativus</name>
    <name type="common">Cucumber</name>
    <dbReference type="NCBI Taxonomy" id="3659"/>
    <lineage>
        <taxon>Eukaryota</taxon>
        <taxon>Viridiplantae</taxon>
        <taxon>Streptophyta</taxon>
        <taxon>Embryophyta</taxon>
        <taxon>Tracheophyta</taxon>
        <taxon>Spermatophyta</taxon>
        <taxon>Magnoliopsida</taxon>
        <taxon>eudicotyledons</taxon>
        <taxon>Gunneridae</taxon>
        <taxon>Pentapetalae</taxon>
        <taxon>rosids</taxon>
        <taxon>fabids</taxon>
        <taxon>Cucurbitales</taxon>
        <taxon>Cucurbitaceae</taxon>
        <taxon>Benincaseae</taxon>
        <taxon>Cucumis</taxon>
    </lineage>
</organism>
<accession>A0A0A0KER7</accession>
<dbReference type="Gramene" id="KGN47329">
    <property type="protein sequence ID" value="KGN47329"/>
    <property type="gene ID" value="Csa_6G299000"/>
</dbReference>
<evidence type="ECO:0000256" key="1">
    <source>
        <dbReference type="SAM" id="MobiDB-lite"/>
    </source>
</evidence>
<reference evidence="2 3" key="4">
    <citation type="journal article" date="2011" name="BMC Genomics">
        <title>RNA-Seq improves annotation of protein-coding genes in the cucumber genome.</title>
        <authorList>
            <person name="Li Z."/>
            <person name="Zhang Z."/>
            <person name="Yan P."/>
            <person name="Huang S."/>
            <person name="Fei Z."/>
            <person name="Lin K."/>
        </authorList>
    </citation>
    <scope>NUCLEOTIDE SEQUENCE [LARGE SCALE GENOMIC DNA]</scope>
    <source>
        <strain evidence="3">cv. 9930</strain>
    </source>
</reference>
<feature type="region of interest" description="Disordered" evidence="1">
    <location>
        <begin position="1"/>
        <end position="35"/>
    </location>
</feature>
<dbReference type="Proteomes" id="UP000029981">
    <property type="component" value="Chromosome 6"/>
</dbReference>
<proteinExistence type="predicted"/>
<protein>
    <submittedName>
        <fullName evidence="2">Uncharacterized protein</fullName>
    </submittedName>
</protein>
<feature type="compositionally biased region" description="Basic residues" evidence="1">
    <location>
        <begin position="1"/>
        <end position="13"/>
    </location>
</feature>
<evidence type="ECO:0000313" key="2">
    <source>
        <dbReference type="EMBL" id="KGN47329.1"/>
    </source>
</evidence>
<dbReference type="AlphaFoldDB" id="A0A0A0KER7"/>
<evidence type="ECO:0000313" key="3">
    <source>
        <dbReference type="Proteomes" id="UP000029981"/>
    </source>
</evidence>
<gene>
    <name evidence="2" type="ORF">Csa_6G299000</name>
</gene>
<keyword evidence="3" id="KW-1185">Reference proteome</keyword>
<reference evidence="2 3" key="1">
    <citation type="journal article" date="2009" name="Nat. Genet.">
        <title>The genome of the cucumber, Cucumis sativus L.</title>
        <authorList>
            <person name="Huang S."/>
            <person name="Li R."/>
            <person name="Zhang Z."/>
            <person name="Li L."/>
            <person name="Gu X."/>
            <person name="Fan W."/>
            <person name="Lucas W.J."/>
            <person name="Wang X."/>
            <person name="Xie B."/>
            <person name="Ni P."/>
            <person name="Ren Y."/>
            <person name="Zhu H."/>
            <person name="Li J."/>
            <person name="Lin K."/>
            <person name="Jin W."/>
            <person name="Fei Z."/>
            <person name="Li G."/>
            <person name="Staub J."/>
            <person name="Kilian A."/>
            <person name="van der Vossen E.A."/>
            <person name="Wu Y."/>
            <person name="Guo J."/>
            <person name="He J."/>
            <person name="Jia Z."/>
            <person name="Ren Y."/>
            <person name="Tian G."/>
            <person name="Lu Y."/>
            <person name="Ruan J."/>
            <person name="Qian W."/>
            <person name="Wang M."/>
            <person name="Huang Q."/>
            <person name="Li B."/>
            <person name="Xuan Z."/>
            <person name="Cao J."/>
            <person name="Asan"/>
            <person name="Wu Z."/>
            <person name="Zhang J."/>
            <person name="Cai Q."/>
            <person name="Bai Y."/>
            <person name="Zhao B."/>
            <person name="Han Y."/>
            <person name="Li Y."/>
            <person name="Li X."/>
            <person name="Wang S."/>
            <person name="Shi Q."/>
            <person name="Liu S."/>
            <person name="Cho W.K."/>
            <person name="Kim J.Y."/>
            <person name="Xu Y."/>
            <person name="Heller-Uszynska K."/>
            <person name="Miao H."/>
            <person name="Cheng Z."/>
            <person name="Zhang S."/>
            <person name="Wu J."/>
            <person name="Yang Y."/>
            <person name="Kang H."/>
            <person name="Li M."/>
            <person name="Liang H."/>
            <person name="Ren X."/>
            <person name="Shi Z."/>
            <person name="Wen M."/>
            <person name="Jian M."/>
            <person name="Yang H."/>
            <person name="Zhang G."/>
            <person name="Yang Z."/>
            <person name="Chen R."/>
            <person name="Liu S."/>
            <person name="Li J."/>
            <person name="Ma L."/>
            <person name="Liu H."/>
            <person name="Zhou Y."/>
            <person name="Zhao J."/>
            <person name="Fang X."/>
            <person name="Li G."/>
            <person name="Fang L."/>
            <person name="Li Y."/>
            <person name="Liu D."/>
            <person name="Zheng H."/>
            <person name="Zhang Y."/>
            <person name="Qin N."/>
            <person name="Li Z."/>
            <person name="Yang G."/>
            <person name="Yang S."/>
            <person name="Bolund L."/>
            <person name="Kristiansen K."/>
            <person name="Zheng H."/>
            <person name="Li S."/>
            <person name="Zhang X."/>
            <person name="Yang H."/>
            <person name="Wang J."/>
            <person name="Sun R."/>
            <person name="Zhang B."/>
            <person name="Jiang S."/>
            <person name="Wang J."/>
            <person name="Du Y."/>
            <person name="Li S."/>
        </authorList>
    </citation>
    <scope>NUCLEOTIDE SEQUENCE [LARGE SCALE GENOMIC DNA]</scope>
    <source>
        <strain evidence="3">cv. 9930</strain>
    </source>
</reference>
<sequence>MTKGPHLRRRGRKPPSNMKRERKARLTLPDLKEGNKAPKLGIAKEVKVEKDFFPFNGAPREFLDVPVKSL</sequence>